<organism evidence="1 2">
    <name type="scientific">Neolewinella agarilytica</name>
    <dbReference type="NCBI Taxonomy" id="478744"/>
    <lineage>
        <taxon>Bacteria</taxon>
        <taxon>Pseudomonadati</taxon>
        <taxon>Bacteroidota</taxon>
        <taxon>Saprospiria</taxon>
        <taxon>Saprospirales</taxon>
        <taxon>Lewinellaceae</taxon>
        <taxon>Neolewinella</taxon>
    </lineage>
</organism>
<gene>
    <name evidence="1" type="ORF">SAMN05444359_102168</name>
</gene>
<dbReference type="AlphaFoldDB" id="A0A1H9AP33"/>
<protein>
    <submittedName>
        <fullName evidence="1">Uncharacterized protein</fullName>
    </submittedName>
</protein>
<evidence type="ECO:0000313" key="1">
    <source>
        <dbReference type="EMBL" id="SEP78305.1"/>
    </source>
</evidence>
<sequence>MIKCSYCNRTESFNRQFRSHHITKCLHTLFIVFSYLKSSYQTSLNK</sequence>
<dbReference type="EMBL" id="FOFB01000002">
    <property type="protein sequence ID" value="SEP78305.1"/>
    <property type="molecule type" value="Genomic_DNA"/>
</dbReference>
<dbReference type="InParanoid" id="A0A1H9AP33"/>
<reference evidence="2" key="1">
    <citation type="submission" date="2016-10" db="EMBL/GenBank/DDBJ databases">
        <authorList>
            <person name="Varghese N."/>
            <person name="Submissions S."/>
        </authorList>
    </citation>
    <scope>NUCLEOTIDE SEQUENCE [LARGE SCALE GENOMIC DNA]</scope>
    <source>
        <strain evidence="2">DSM 24740</strain>
    </source>
</reference>
<dbReference type="STRING" id="478744.SAMN05444359_102168"/>
<name>A0A1H9AP33_9BACT</name>
<dbReference type="Proteomes" id="UP000199021">
    <property type="component" value="Unassembled WGS sequence"/>
</dbReference>
<keyword evidence="2" id="KW-1185">Reference proteome</keyword>
<evidence type="ECO:0000313" key="2">
    <source>
        <dbReference type="Proteomes" id="UP000199021"/>
    </source>
</evidence>
<proteinExistence type="predicted"/>
<accession>A0A1H9AP33</accession>